<dbReference type="InterPro" id="IPR050245">
    <property type="entry name" value="PrsA_foldase"/>
</dbReference>
<evidence type="ECO:0000256" key="2">
    <source>
        <dbReference type="ARBA" id="ARBA00013194"/>
    </source>
</evidence>
<evidence type="ECO:0000256" key="6">
    <source>
        <dbReference type="PROSITE-ProRule" id="PRU00278"/>
    </source>
</evidence>
<evidence type="ECO:0000259" key="7">
    <source>
        <dbReference type="PROSITE" id="PS50198"/>
    </source>
</evidence>
<evidence type="ECO:0000313" key="9">
    <source>
        <dbReference type="Proteomes" id="UP000183404"/>
    </source>
</evidence>
<dbReference type="InterPro" id="IPR046357">
    <property type="entry name" value="PPIase_dom_sf"/>
</dbReference>
<organism evidence="8 9">
    <name type="scientific">Thermoanaerobacter thermohydrosulfuricus</name>
    <name type="common">Clostridium thermohydrosulfuricum</name>
    <dbReference type="NCBI Taxonomy" id="1516"/>
    <lineage>
        <taxon>Bacteria</taxon>
        <taxon>Bacillati</taxon>
        <taxon>Bacillota</taxon>
        <taxon>Clostridia</taxon>
        <taxon>Thermoanaerobacterales</taxon>
        <taxon>Thermoanaerobacteraceae</taxon>
        <taxon>Thermoanaerobacter</taxon>
    </lineage>
</organism>
<dbReference type="EMBL" id="FNBS01000002">
    <property type="protein sequence ID" value="SDF02809.1"/>
    <property type="molecule type" value="Genomic_DNA"/>
</dbReference>
<evidence type="ECO:0000256" key="4">
    <source>
        <dbReference type="ARBA" id="ARBA00023110"/>
    </source>
</evidence>
<keyword evidence="4 6" id="KW-0697">Rotamase</keyword>
<evidence type="ECO:0000256" key="3">
    <source>
        <dbReference type="ARBA" id="ARBA00022729"/>
    </source>
</evidence>
<name>A0A1G7HS23_THETY</name>
<dbReference type="Pfam" id="PF13624">
    <property type="entry name" value="SurA_N_3"/>
    <property type="match status" value="1"/>
</dbReference>
<dbReference type="PROSITE" id="PS50198">
    <property type="entry name" value="PPIC_PPIASE_2"/>
    <property type="match status" value="1"/>
</dbReference>
<dbReference type="Gene3D" id="1.10.4030.10">
    <property type="entry name" value="Porin chaperone SurA, peptide-binding domain"/>
    <property type="match status" value="1"/>
</dbReference>
<keyword evidence="3" id="KW-0732">Signal</keyword>
<dbReference type="AlphaFoldDB" id="A0A1G7HS23"/>
<sequence>MKKILLLLILPVLTFLLLSGCGSKQIANVHGIPITQAELERQKVFLKESFKNVSDNELTEIALENLKAKKAVEYQAQKEGITVTEEELNKAWQNIKDKTKLTKQDLKDILLSDKLFNKYTKNITVDPGEIKNFYESHKDYYTTVKVYEISVRDKDTADTVYQKLKGGEDFSKLFEQYSIDRISGNGGFMGDIPVSQKFFGVFLKPNTVYAPIPVNNDGYIILKTAEQTIKPFDEVKDGIELYLLNQKKLEFYHEKIKEWEGEGK</sequence>
<accession>A0A1G7HS23</accession>
<dbReference type="RefSeq" id="WP_074591913.1">
    <property type="nucleotide sequence ID" value="NZ_FNBS01000002.1"/>
</dbReference>
<dbReference type="PANTHER" id="PTHR47245:SF1">
    <property type="entry name" value="FOLDASE PROTEIN PRSA"/>
    <property type="match status" value="1"/>
</dbReference>
<dbReference type="Gene3D" id="3.10.50.40">
    <property type="match status" value="1"/>
</dbReference>
<evidence type="ECO:0000256" key="1">
    <source>
        <dbReference type="ARBA" id="ARBA00000971"/>
    </source>
</evidence>
<evidence type="ECO:0000256" key="5">
    <source>
        <dbReference type="ARBA" id="ARBA00023235"/>
    </source>
</evidence>
<evidence type="ECO:0000313" key="8">
    <source>
        <dbReference type="EMBL" id="SDF02809.1"/>
    </source>
</evidence>
<dbReference type="Pfam" id="PF13145">
    <property type="entry name" value="Rotamase_2"/>
    <property type="match status" value="1"/>
</dbReference>
<dbReference type="PANTHER" id="PTHR47245">
    <property type="entry name" value="PEPTIDYLPROLYL ISOMERASE"/>
    <property type="match status" value="1"/>
</dbReference>
<gene>
    <name evidence="8" type="ORF">SAMN04244560_00129</name>
</gene>
<protein>
    <recommendedName>
        <fullName evidence="2">peptidylprolyl isomerase</fullName>
        <ecNumber evidence="2">5.2.1.8</ecNumber>
    </recommendedName>
</protein>
<proteinExistence type="predicted"/>
<dbReference type="SUPFAM" id="SSF109998">
    <property type="entry name" value="Triger factor/SurA peptide-binding domain-like"/>
    <property type="match status" value="1"/>
</dbReference>
<dbReference type="PROSITE" id="PS51257">
    <property type="entry name" value="PROKAR_LIPOPROTEIN"/>
    <property type="match status" value="1"/>
</dbReference>
<dbReference type="InterPro" id="IPR027304">
    <property type="entry name" value="Trigger_fact/SurA_dom_sf"/>
</dbReference>
<feature type="domain" description="PpiC" evidence="7">
    <location>
        <begin position="141"/>
        <end position="190"/>
    </location>
</feature>
<keyword evidence="5 6" id="KW-0413">Isomerase</keyword>
<comment type="catalytic activity">
    <reaction evidence="1">
        <text>[protein]-peptidylproline (omega=180) = [protein]-peptidylproline (omega=0)</text>
        <dbReference type="Rhea" id="RHEA:16237"/>
        <dbReference type="Rhea" id="RHEA-COMP:10747"/>
        <dbReference type="Rhea" id="RHEA-COMP:10748"/>
        <dbReference type="ChEBI" id="CHEBI:83833"/>
        <dbReference type="ChEBI" id="CHEBI:83834"/>
        <dbReference type="EC" id="5.2.1.8"/>
    </reaction>
</comment>
<dbReference type="EC" id="5.2.1.8" evidence="2"/>
<dbReference type="Proteomes" id="UP000183404">
    <property type="component" value="Unassembled WGS sequence"/>
</dbReference>
<dbReference type="InterPro" id="IPR000297">
    <property type="entry name" value="PPIase_PpiC"/>
</dbReference>
<dbReference type="GO" id="GO:0003755">
    <property type="term" value="F:peptidyl-prolyl cis-trans isomerase activity"/>
    <property type="evidence" value="ECO:0007669"/>
    <property type="project" value="UniProtKB-KW"/>
</dbReference>
<reference evidence="8 9" key="1">
    <citation type="submission" date="2016-10" db="EMBL/GenBank/DDBJ databases">
        <authorList>
            <person name="de Groot N.N."/>
        </authorList>
    </citation>
    <scope>NUCLEOTIDE SEQUENCE [LARGE SCALE GENOMIC DNA]</scope>
    <source>
        <strain evidence="8 9">DSM 569</strain>
    </source>
</reference>